<accession>A0AAV6SC32</accession>
<dbReference type="AlphaFoldDB" id="A0AAV6SC32"/>
<comment type="caution">
    <text evidence="1">The sequence shown here is derived from an EMBL/GenBank/DDBJ whole genome shotgun (WGS) entry which is preliminary data.</text>
</comment>
<evidence type="ECO:0000313" key="1">
    <source>
        <dbReference type="EMBL" id="KAG7514167.1"/>
    </source>
</evidence>
<gene>
    <name evidence="1" type="ORF">JOB18_027069</name>
</gene>
<reference evidence="1 2" key="1">
    <citation type="journal article" date="2021" name="Sci. Rep.">
        <title>Chromosome anchoring in Senegalese sole (Solea senegalensis) reveals sex-associated markers and genome rearrangements in flatfish.</title>
        <authorList>
            <person name="Guerrero-Cozar I."/>
            <person name="Gomez-Garrido J."/>
            <person name="Berbel C."/>
            <person name="Martinez-Blanch J.F."/>
            <person name="Alioto T."/>
            <person name="Claros M.G."/>
            <person name="Gagnaire P.A."/>
            <person name="Manchado M."/>
        </authorList>
    </citation>
    <scope>NUCLEOTIDE SEQUENCE [LARGE SCALE GENOMIC DNA]</scope>
    <source>
        <strain evidence="1">Sse05_10M</strain>
    </source>
</reference>
<organism evidence="1 2">
    <name type="scientific">Solea senegalensis</name>
    <name type="common">Senegalese sole</name>
    <dbReference type="NCBI Taxonomy" id="28829"/>
    <lineage>
        <taxon>Eukaryota</taxon>
        <taxon>Metazoa</taxon>
        <taxon>Chordata</taxon>
        <taxon>Craniata</taxon>
        <taxon>Vertebrata</taxon>
        <taxon>Euteleostomi</taxon>
        <taxon>Actinopterygii</taxon>
        <taxon>Neopterygii</taxon>
        <taxon>Teleostei</taxon>
        <taxon>Neoteleostei</taxon>
        <taxon>Acanthomorphata</taxon>
        <taxon>Carangaria</taxon>
        <taxon>Pleuronectiformes</taxon>
        <taxon>Pleuronectoidei</taxon>
        <taxon>Soleidae</taxon>
        <taxon>Solea</taxon>
    </lineage>
</organism>
<name>A0AAV6SC32_SOLSE</name>
<protein>
    <submittedName>
        <fullName evidence="1">Uncharacterized protein</fullName>
    </submittedName>
</protein>
<sequence>MDPALLEKAERLESIRMDWRNRMTPPHYLKFGVYWERKRKTRGKPNGLFQTDEWSCGFSVQLRQEEDERVYVVGRADASLQIHLKSVQQELLLKSHERETSRKEVKGQRRSSLTVDITIIPLLPKKCLEKDQEAERLIIILDMLECA</sequence>
<dbReference type="EMBL" id="JAGKHQ010000006">
    <property type="protein sequence ID" value="KAG7514167.1"/>
    <property type="molecule type" value="Genomic_DNA"/>
</dbReference>
<dbReference type="Proteomes" id="UP000693946">
    <property type="component" value="Linkage Group LG14"/>
</dbReference>
<keyword evidence="2" id="KW-1185">Reference proteome</keyword>
<evidence type="ECO:0000313" key="2">
    <source>
        <dbReference type="Proteomes" id="UP000693946"/>
    </source>
</evidence>
<proteinExistence type="predicted"/>